<sequence>MTVQRADKATLDIKTKKLTIWNTNKKFRVDIATGDQDCNFSKGRVEYTPGSGVVMYATLPD</sequence>
<name>A0ABX7I696_9BACT</name>
<reference evidence="1 2" key="1">
    <citation type="submission" date="2020-06" db="EMBL/GenBank/DDBJ databases">
        <title>Dyadobacter sandarakinus sp. nov., isolated from the soil of the Arctic Yellow River Station.</title>
        <authorList>
            <person name="Zhang Y."/>
            <person name="Peng F."/>
        </authorList>
    </citation>
    <scope>NUCLEOTIDE SEQUENCE [LARGE SCALE GENOMIC DNA]</scope>
    <source>
        <strain evidence="1 2">Q3-56</strain>
    </source>
</reference>
<evidence type="ECO:0000313" key="2">
    <source>
        <dbReference type="Proteomes" id="UP000612680"/>
    </source>
</evidence>
<protein>
    <submittedName>
        <fullName evidence="1">Uncharacterized protein</fullName>
    </submittedName>
</protein>
<dbReference type="EMBL" id="CP056775">
    <property type="protein sequence ID" value="QRR01410.1"/>
    <property type="molecule type" value="Genomic_DNA"/>
</dbReference>
<organism evidence="1 2">
    <name type="scientific">Dyadobacter sandarakinus</name>
    <dbReference type="NCBI Taxonomy" id="2747268"/>
    <lineage>
        <taxon>Bacteria</taxon>
        <taxon>Pseudomonadati</taxon>
        <taxon>Bacteroidota</taxon>
        <taxon>Cytophagia</taxon>
        <taxon>Cytophagales</taxon>
        <taxon>Spirosomataceae</taxon>
        <taxon>Dyadobacter</taxon>
    </lineage>
</organism>
<evidence type="ECO:0000313" key="1">
    <source>
        <dbReference type="EMBL" id="QRR01410.1"/>
    </source>
</evidence>
<dbReference type="RefSeq" id="WP_204663699.1">
    <property type="nucleotide sequence ID" value="NZ_CP056775.1"/>
</dbReference>
<keyword evidence="2" id="KW-1185">Reference proteome</keyword>
<gene>
    <name evidence="1" type="ORF">HWI92_11095</name>
</gene>
<accession>A0ABX7I696</accession>
<dbReference type="Proteomes" id="UP000612680">
    <property type="component" value="Chromosome"/>
</dbReference>
<proteinExistence type="predicted"/>